<evidence type="ECO:0000313" key="1">
    <source>
        <dbReference type="EMBL" id="KAJ0226546.1"/>
    </source>
</evidence>
<dbReference type="Proteomes" id="UP000235145">
    <property type="component" value="Unassembled WGS sequence"/>
</dbReference>
<protein>
    <submittedName>
        <fullName evidence="1">Uncharacterized protein</fullName>
    </submittedName>
</protein>
<reference evidence="1 2" key="1">
    <citation type="journal article" date="2017" name="Nat. Commun.">
        <title>Genome assembly with in vitro proximity ligation data and whole-genome triplication in lettuce.</title>
        <authorList>
            <person name="Reyes-Chin-Wo S."/>
            <person name="Wang Z."/>
            <person name="Yang X."/>
            <person name="Kozik A."/>
            <person name="Arikit S."/>
            <person name="Song C."/>
            <person name="Xia L."/>
            <person name="Froenicke L."/>
            <person name="Lavelle D.O."/>
            <person name="Truco M.J."/>
            <person name="Xia R."/>
            <person name="Zhu S."/>
            <person name="Xu C."/>
            <person name="Xu H."/>
            <person name="Xu X."/>
            <person name="Cox K."/>
            <person name="Korf I."/>
            <person name="Meyers B.C."/>
            <person name="Michelmore R.W."/>
        </authorList>
    </citation>
    <scope>NUCLEOTIDE SEQUENCE [LARGE SCALE GENOMIC DNA]</scope>
    <source>
        <strain evidence="2">cv. Salinas</strain>
        <tissue evidence="1">Seedlings</tissue>
    </source>
</reference>
<keyword evidence="2" id="KW-1185">Reference proteome</keyword>
<dbReference type="PANTHER" id="PTHR45786">
    <property type="entry name" value="DNA BINDING PROTEIN-LIKE"/>
    <property type="match status" value="1"/>
</dbReference>
<organism evidence="1 2">
    <name type="scientific">Lactuca sativa</name>
    <name type="common">Garden lettuce</name>
    <dbReference type="NCBI Taxonomy" id="4236"/>
    <lineage>
        <taxon>Eukaryota</taxon>
        <taxon>Viridiplantae</taxon>
        <taxon>Streptophyta</taxon>
        <taxon>Embryophyta</taxon>
        <taxon>Tracheophyta</taxon>
        <taxon>Spermatophyta</taxon>
        <taxon>Magnoliopsida</taxon>
        <taxon>eudicotyledons</taxon>
        <taxon>Gunneridae</taxon>
        <taxon>Pentapetalae</taxon>
        <taxon>asterids</taxon>
        <taxon>campanulids</taxon>
        <taxon>Asterales</taxon>
        <taxon>Asteraceae</taxon>
        <taxon>Cichorioideae</taxon>
        <taxon>Cichorieae</taxon>
        <taxon>Lactucinae</taxon>
        <taxon>Lactuca</taxon>
    </lineage>
</organism>
<evidence type="ECO:0000313" key="2">
    <source>
        <dbReference type="Proteomes" id="UP000235145"/>
    </source>
</evidence>
<dbReference type="PANTHER" id="PTHR45786:SF66">
    <property type="entry name" value="HOOK MOTIF PROTEIN, PUTATIVE-RELATED"/>
    <property type="match status" value="1"/>
</dbReference>
<gene>
    <name evidence="1" type="ORF">LSAT_V11C100027120</name>
</gene>
<sequence length="252" mass="29514">MIFVGLWFVGNKSKKQKNQVKSKGCPPVLFIRGANLGRVQQTSESTSNFNLRTLITWTRVMRLLYVLFAMQNYGKMKSIEVINLERTHIFPCFVVKAKIFVASIRCFHLLRWVEKLTLPLTNAMFRILSELAVKIIIVWAVLYLHMDPNQSSLNFTYMILKTKFRIDIMLSVLCISPSHSLDIEIRQFLKVMLDSTNELIKWYRMARYYFSENPHMDLKLRLIGRRQKDGRTYNLPVSLYIISPLAYGSFSL</sequence>
<name>A0A9R1WJG0_LACSA</name>
<dbReference type="AlphaFoldDB" id="A0A9R1WJG0"/>
<accession>A0A9R1WJG0</accession>
<dbReference type="EMBL" id="NBSK02000001">
    <property type="protein sequence ID" value="KAJ0226546.1"/>
    <property type="molecule type" value="Genomic_DNA"/>
</dbReference>
<comment type="caution">
    <text evidence="1">The sequence shown here is derived from an EMBL/GenBank/DDBJ whole genome shotgun (WGS) entry which is preliminary data.</text>
</comment>
<proteinExistence type="predicted"/>